<evidence type="ECO:0000313" key="3">
    <source>
        <dbReference type="EMBL" id="QPR71040.1"/>
    </source>
</evidence>
<dbReference type="Proteomes" id="UP000595038">
    <property type="component" value="Chromosome"/>
</dbReference>
<dbReference type="Gene3D" id="1.10.260.40">
    <property type="entry name" value="lambda repressor-like DNA-binding domains"/>
    <property type="match status" value="1"/>
</dbReference>
<reference evidence="3 4" key="1">
    <citation type="submission" date="2020-12" db="EMBL/GenBank/DDBJ databases">
        <title>FDA dAtabase for Regulatory Grade micrObial Sequences (FDA-ARGOS): Supporting development and validation of Infectious Disease Dx tests.</title>
        <authorList>
            <person name="Nelson B."/>
            <person name="Plummer A."/>
            <person name="Tallon L."/>
            <person name="Sadzewicz L."/>
            <person name="Zhao X."/>
            <person name="Boylan J."/>
            <person name="Ott S."/>
            <person name="Bowen H."/>
            <person name="Vavikolanu K."/>
            <person name="Mehta A."/>
            <person name="Aluvathingal J."/>
            <person name="Nadendla S."/>
            <person name="Myers T."/>
            <person name="Yan Y."/>
            <person name="Sichtig H."/>
        </authorList>
    </citation>
    <scope>NUCLEOTIDE SEQUENCE [LARGE SCALE GENOMIC DNA]</scope>
    <source>
        <strain evidence="3 4">FDAARGOS_923</strain>
    </source>
</reference>
<keyword evidence="1" id="KW-0812">Transmembrane</keyword>
<organism evidence="3 4">
    <name type="scientific">Bacillus licheniformis</name>
    <dbReference type="NCBI Taxonomy" id="1402"/>
    <lineage>
        <taxon>Bacteria</taxon>
        <taxon>Bacillati</taxon>
        <taxon>Bacillota</taxon>
        <taxon>Bacilli</taxon>
        <taxon>Bacillales</taxon>
        <taxon>Bacillaceae</taxon>
        <taxon>Bacillus</taxon>
    </lineage>
</organism>
<keyword evidence="1" id="KW-1133">Transmembrane helix</keyword>
<feature type="domain" description="HTH cro/C1-type" evidence="2">
    <location>
        <begin position="36"/>
        <end position="89"/>
    </location>
</feature>
<dbReference type="RefSeq" id="WP_080989158.1">
    <property type="nucleotide sequence ID" value="NZ_CP014781.1"/>
</dbReference>
<dbReference type="InterPro" id="IPR001387">
    <property type="entry name" value="Cro/C1-type_HTH"/>
</dbReference>
<feature type="transmembrane region" description="Helical" evidence="1">
    <location>
        <begin position="12"/>
        <end position="30"/>
    </location>
</feature>
<dbReference type="PROSITE" id="PS50943">
    <property type="entry name" value="HTH_CROC1"/>
    <property type="match status" value="1"/>
</dbReference>
<dbReference type="CDD" id="cd00093">
    <property type="entry name" value="HTH_XRE"/>
    <property type="match status" value="1"/>
</dbReference>
<dbReference type="AlphaFoldDB" id="A0AB37GPD5"/>
<dbReference type="Pfam" id="PF13443">
    <property type="entry name" value="HTH_26"/>
    <property type="match status" value="1"/>
</dbReference>
<dbReference type="InterPro" id="IPR010982">
    <property type="entry name" value="Lambda_DNA-bd_dom_sf"/>
</dbReference>
<name>A0AB37GPD5_BACLI</name>
<protein>
    <submittedName>
        <fullName evidence="3">Helix-turn-helix transcriptional regulator</fullName>
    </submittedName>
</protein>
<keyword evidence="1" id="KW-0472">Membrane</keyword>
<dbReference type="GO" id="GO:0003677">
    <property type="term" value="F:DNA binding"/>
    <property type="evidence" value="ECO:0007669"/>
    <property type="project" value="InterPro"/>
</dbReference>
<dbReference type="SUPFAM" id="SSF47413">
    <property type="entry name" value="lambda repressor-like DNA-binding domains"/>
    <property type="match status" value="1"/>
</dbReference>
<evidence type="ECO:0000313" key="4">
    <source>
        <dbReference type="Proteomes" id="UP000595038"/>
    </source>
</evidence>
<proteinExistence type="predicted"/>
<gene>
    <name evidence="3" type="ORF">I6G80_14405</name>
</gene>
<accession>A0AB37GPD5</accession>
<dbReference type="SMART" id="SM00530">
    <property type="entry name" value="HTH_XRE"/>
    <property type="match status" value="1"/>
</dbReference>
<dbReference type="EMBL" id="CP065647">
    <property type="protein sequence ID" value="QPR71040.1"/>
    <property type="molecule type" value="Genomic_DNA"/>
</dbReference>
<sequence length="99" mass="11462">MKIKLGHNVYIIYIQCTVIVSIGEIVLKFINAKPRLNEILDERGISQLKLSQITGISQSAINRFDRNKQHLDNHLFIISRVLGITIEELFEVEEEEENK</sequence>
<evidence type="ECO:0000256" key="1">
    <source>
        <dbReference type="SAM" id="Phobius"/>
    </source>
</evidence>
<evidence type="ECO:0000259" key="2">
    <source>
        <dbReference type="PROSITE" id="PS50943"/>
    </source>
</evidence>